<proteinExistence type="predicted"/>
<gene>
    <name evidence="1" type="ORF">ACFPTP_01385</name>
</gene>
<dbReference type="Proteomes" id="UP001596071">
    <property type="component" value="Unassembled WGS sequence"/>
</dbReference>
<evidence type="ECO:0000313" key="2">
    <source>
        <dbReference type="Proteomes" id="UP001596071"/>
    </source>
</evidence>
<comment type="caution">
    <text evidence="1">The sequence shown here is derived from an EMBL/GenBank/DDBJ whole genome shotgun (WGS) entry which is preliminary data.</text>
</comment>
<reference evidence="2" key="1">
    <citation type="journal article" date="2019" name="Int. J. Syst. Evol. Microbiol.">
        <title>The Global Catalogue of Microorganisms (GCM) 10K type strain sequencing project: providing services to taxonomists for standard genome sequencing and annotation.</title>
        <authorList>
            <consortium name="The Broad Institute Genomics Platform"/>
            <consortium name="The Broad Institute Genome Sequencing Center for Infectious Disease"/>
            <person name="Wu L."/>
            <person name="Ma J."/>
        </authorList>
    </citation>
    <scope>NUCLEOTIDE SEQUENCE [LARGE SCALE GENOMIC DNA]</scope>
    <source>
        <strain evidence="2">KACC 11299</strain>
    </source>
</reference>
<dbReference type="EMBL" id="JBHSNP010000002">
    <property type="protein sequence ID" value="MFC5601921.1"/>
    <property type="molecule type" value="Genomic_DNA"/>
</dbReference>
<dbReference type="RefSeq" id="WP_381441603.1">
    <property type="nucleotide sequence ID" value="NZ_JBHSNP010000002.1"/>
</dbReference>
<keyword evidence="2" id="KW-1185">Reference proteome</keyword>
<evidence type="ECO:0008006" key="3">
    <source>
        <dbReference type="Google" id="ProtNLM"/>
    </source>
</evidence>
<organism evidence="1 2">
    <name type="scientific">Sporosarcina koreensis</name>
    <dbReference type="NCBI Taxonomy" id="334735"/>
    <lineage>
        <taxon>Bacteria</taxon>
        <taxon>Bacillati</taxon>
        <taxon>Bacillota</taxon>
        <taxon>Bacilli</taxon>
        <taxon>Bacillales</taxon>
        <taxon>Caryophanaceae</taxon>
        <taxon>Sporosarcina</taxon>
    </lineage>
</organism>
<protein>
    <recommendedName>
        <fullName evidence="3">Transposase</fullName>
    </recommendedName>
</protein>
<sequence length="115" mass="13097">MNKIKAAPGISGDAFYAFLEANHFPEILPTVPVDWSAERRLQRERLLRVKAQRYEQEVVVAALISAKCAEIRQIEPYAVRLESVRSEQKSTFTSNFNYKSLFKSTDCPKAKKGDC</sequence>
<evidence type="ECO:0000313" key="1">
    <source>
        <dbReference type="EMBL" id="MFC5601921.1"/>
    </source>
</evidence>
<name>A0ABW0TUA3_9BACL</name>
<accession>A0ABW0TUA3</accession>